<evidence type="ECO:0000313" key="2">
    <source>
        <dbReference type="Proteomes" id="UP000021175"/>
    </source>
</evidence>
<comment type="caution">
    <text evidence="1">The sequence shown here is derived from an EMBL/GenBank/DDBJ whole genome shotgun (WGS) entry which is preliminary data.</text>
</comment>
<evidence type="ECO:0008006" key="3">
    <source>
        <dbReference type="Google" id="ProtNLM"/>
    </source>
</evidence>
<gene>
    <name evidence="1" type="ORF">M119_0656</name>
</gene>
<protein>
    <recommendedName>
        <fullName evidence="3">Lipoprotein</fullName>
    </recommendedName>
</protein>
<dbReference type="EMBL" id="JGEU01000030">
    <property type="protein sequence ID" value="EYB11123.1"/>
    <property type="molecule type" value="Genomic_DNA"/>
</dbReference>
<dbReference type="AlphaFoldDB" id="A0AB73AQ86"/>
<reference evidence="1 2" key="1">
    <citation type="submission" date="2014-02" db="EMBL/GenBank/DDBJ databases">
        <authorList>
            <person name="Sears C."/>
            <person name="Carroll K."/>
            <person name="Sack B.R."/>
            <person name="Qadri F."/>
            <person name="Myers L.L."/>
            <person name="Chung G.-T."/>
            <person name="Escheverria P."/>
            <person name="Fraser C.M."/>
            <person name="Sadzewicz L."/>
            <person name="Shefchek K.A."/>
            <person name="Tallon L."/>
            <person name="Das S.P."/>
            <person name="Daugherty S."/>
            <person name="Mongodin E.F."/>
        </authorList>
    </citation>
    <scope>NUCLEOTIDE SEQUENCE [LARGE SCALE GENOMIC DNA]</scope>
    <source>
        <strain evidence="1 2">3783N1-6</strain>
    </source>
</reference>
<organism evidence="1 2">
    <name type="scientific">Bacteroides fragilis str. 3783N1-6</name>
    <dbReference type="NCBI Taxonomy" id="1339310"/>
    <lineage>
        <taxon>Bacteria</taxon>
        <taxon>Pseudomonadati</taxon>
        <taxon>Bacteroidota</taxon>
        <taxon>Bacteroidia</taxon>
        <taxon>Bacteroidales</taxon>
        <taxon>Bacteroidaceae</taxon>
        <taxon>Bacteroides</taxon>
    </lineage>
</organism>
<name>A0AB73AQ86_BACFG</name>
<evidence type="ECO:0000313" key="1">
    <source>
        <dbReference type="EMBL" id="EYB11123.1"/>
    </source>
</evidence>
<accession>A0AB73AQ86</accession>
<dbReference type="Proteomes" id="UP000021175">
    <property type="component" value="Unassembled WGS sequence"/>
</dbReference>
<proteinExistence type="predicted"/>
<sequence>MSFFDATTCVFTAKLLHIVCSATAKDAQKFCSGRLLKTNNILLG</sequence>